<dbReference type="AlphaFoldDB" id="A0A183FBQ9"/>
<evidence type="ECO:0000313" key="1">
    <source>
        <dbReference type="EMBL" id="VDO37865.1"/>
    </source>
</evidence>
<name>A0A183FBQ9_HELPZ</name>
<keyword evidence="2" id="KW-1185">Reference proteome</keyword>
<evidence type="ECO:0000313" key="2">
    <source>
        <dbReference type="Proteomes" id="UP000050761"/>
    </source>
</evidence>
<dbReference type="EMBL" id="UZAH01011008">
    <property type="protein sequence ID" value="VDO37865.1"/>
    <property type="molecule type" value="Genomic_DNA"/>
</dbReference>
<evidence type="ECO:0000313" key="3">
    <source>
        <dbReference type="WBParaSite" id="HPBE_0000360101-mRNA-1"/>
    </source>
</evidence>
<proteinExistence type="predicted"/>
<protein>
    <submittedName>
        <fullName evidence="1 3">Uncharacterized protein</fullName>
    </submittedName>
</protein>
<accession>A0A3P7YL20</accession>
<accession>A0A183FBQ9</accession>
<dbReference type="Proteomes" id="UP000050761">
    <property type="component" value="Unassembled WGS sequence"/>
</dbReference>
<sequence length="74" mass="8536">MQDEENHVRRRVVIREGDDDVVLLNEKDRVGDAGCYTTEGEADDEDRCLKIFHSISLFFSSFHLSVHLLTELLT</sequence>
<dbReference type="WBParaSite" id="HPBE_0000360101-mRNA-1">
    <property type="protein sequence ID" value="HPBE_0000360101-mRNA-1"/>
    <property type="gene ID" value="HPBE_0000360101"/>
</dbReference>
<reference evidence="1 2" key="1">
    <citation type="submission" date="2018-11" db="EMBL/GenBank/DDBJ databases">
        <authorList>
            <consortium name="Pathogen Informatics"/>
        </authorList>
    </citation>
    <scope>NUCLEOTIDE SEQUENCE [LARGE SCALE GENOMIC DNA]</scope>
</reference>
<organism evidence="2 3">
    <name type="scientific">Heligmosomoides polygyrus</name>
    <name type="common">Parasitic roundworm</name>
    <dbReference type="NCBI Taxonomy" id="6339"/>
    <lineage>
        <taxon>Eukaryota</taxon>
        <taxon>Metazoa</taxon>
        <taxon>Ecdysozoa</taxon>
        <taxon>Nematoda</taxon>
        <taxon>Chromadorea</taxon>
        <taxon>Rhabditida</taxon>
        <taxon>Rhabditina</taxon>
        <taxon>Rhabditomorpha</taxon>
        <taxon>Strongyloidea</taxon>
        <taxon>Heligmosomidae</taxon>
        <taxon>Heligmosomoides</taxon>
    </lineage>
</organism>
<reference evidence="3" key="2">
    <citation type="submission" date="2019-09" db="UniProtKB">
        <authorList>
            <consortium name="WormBaseParasite"/>
        </authorList>
    </citation>
    <scope>IDENTIFICATION</scope>
</reference>
<gene>
    <name evidence="1" type="ORF">HPBE_LOCUS3602</name>
</gene>